<proteinExistence type="predicted"/>
<dbReference type="Gene3D" id="3.10.290.10">
    <property type="entry name" value="RNA-binding S4 domain"/>
    <property type="match status" value="1"/>
</dbReference>
<name>A0A7J7YUV6_RHIFE</name>
<evidence type="ECO:0000313" key="2">
    <source>
        <dbReference type="Proteomes" id="UP000585614"/>
    </source>
</evidence>
<comment type="caution">
    <text evidence="1">The sequence shown here is derived from an EMBL/GenBank/DDBJ whole genome shotgun (WGS) entry which is preliminary data.</text>
</comment>
<evidence type="ECO:0000313" key="1">
    <source>
        <dbReference type="EMBL" id="KAF6365240.1"/>
    </source>
</evidence>
<dbReference type="AlphaFoldDB" id="A0A7J7YUV6"/>
<dbReference type="InterPro" id="IPR014722">
    <property type="entry name" value="Rib_uL2_dom2"/>
</dbReference>
<dbReference type="PANTHER" id="PTHR11581">
    <property type="entry name" value="30S/40S RIBOSOMAL PROTEIN S4"/>
    <property type="match status" value="1"/>
</dbReference>
<dbReference type="EMBL" id="JACAGC010000005">
    <property type="protein sequence ID" value="KAF6365240.1"/>
    <property type="molecule type" value="Genomic_DNA"/>
</dbReference>
<accession>A0A7J7YUV6</accession>
<dbReference type="InterPro" id="IPR036986">
    <property type="entry name" value="S4_RNA-bd_sf"/>
</dbReference>
<dbReference type="Proteomes" id="UP000585614">
    <property type="component" value="Unassembled WGS sequence"/>
</dbReference>
<dbReference type="GO" id="GO:0006412">
    <property type="term" value="P:translation"/>
    <property type="evidence" value="ECO:0007669"/>
    <property type="project" value="InterPro"/>
</dbReference>
<protein>
    <submittedName>
        <fullName evidence="1">Uncharacterized protein</fullName>
    </submittedName>
</protein>
<dbReference type="PANTHER" id="PTHR11581:SF0">
    <property type="entry name" value="SMALL RIBOSOMAL SUBUNIT PROTEIN ES4"/>
    <property type="match status" value="1"/>
</dbReference>
<gene>
    <name evidence="1" type="ORF">mRhiFer1_014659</name>
</gene>
<dbReference type="Gene3D" id="2.30.30.30">
    <property type="match status" value="1"/>
</dbReference>
<organism evidence="1 2">
    <name type="scientific">Rhinolophus ferrumequinum</name>
    <name type="common">Greater horseshoe bat</name>
    <dbReference type="NCBI Taxonomy" id="59479"/>
    <lineage>
        <taxon>Eukaryota</taxon>
        <taxon>Metazoa</taxon>
        <taxon>Chordata</taxon>
        <taxon>Craniata</taxon>
        <taxon>Vertebrata</taxon>
        <taxon>Euteleostomi</taxon>
        <taxon>Mammalia</taxon>
        <taxon>Eutheria</taxon>
        <taxon>Laurasiatheria</taxon>
        <taxon>Chiroptera</taxon>
        <taxon>Yinpterochiroptera</taxon>
        <taxon>Rhinolophoidea</taxon>
        <taxon>Rhinolophidae</taxon>
        <taxon>Rhinolophinae</taxon>
        <taxon>Rhinolophus</taxon>
    </lineage>
</organism>
<reference evidence="1 2" key="1">
    <citation type="journal article" date="2020" name="Nature">
        <title>Six reference-quality genomes reveal evolution of bat adaptations.</title>
        <authorList>
            <person name="Jebb D."/>
            <person name="Huang Z."/>
            <person name="Pippel M."/>
            <person name="Hughes G.M."/>
            <person name="Lavrichenko K."/>
            <person name="Devanna P."/>
            <person name="Winkler S."/>
            <person name="Jermiin L.S."/>
            <person name="Skirmuntt E.C."/>
            <person name="Katzourakis A."/>
            <person name="Burkitt-Gray L."/>
            <person name="Ray D.A."/>
            <person name="Sullivan K.A.M."/>
            <person name="Roscito J.G."/>
            <person name="Kirilenko B.M."/>
            <person name="Davalos L.M."/>
            <person name="Corthals A.P."/>
            <person name="Power M.L."/>
            <person name="Jones G."/>
            <person name="Ransome R.D."/>
            <person name="Dechmann D.K.N."/>
            <person name="Locatelli A.G."/>
            <person name="Puechmaille S.J."/>
            <person name="Fedrigo O."/>
            <person name="Jarvis E.D."/>
            <person name="Hiller M."/>
            <person name="Vernes S.C."/>
            <person name="Myers E.W."/>
            <person name="Teeling E.C."/>
        </authorList>
    </citation>
    <scope>NUCLEOTIDE SEQUENCE [LARGE SCALE GENOMIC DNA]</scope>
    <source>
        <strain evidence="1">MRhiFer1</strain>
        <tissue evidence="1">Lung</tissue>
    </source>
</reference>
<dbReference type="GO" id="GO:0003735">
    <property type="term" value="F:structural constituent of ribosome"/>
    <property type="evidence" value="ECO:0007669"/>
    <property type="project" value="InterPro"/>
</dbReference>
<dbReference type="GO" id="GO:0003723">
    <property type="term" value="F:RNA binding"/>
    <property type="evidence" value="ECO:0007669"/>
    <property type="project" value="InterPro"/>
</dbReference>
<sequence>MSPSHRRPKKQTKCALTGDALQKVCKQRFIEIDGDLRTDVTSPAGLMDVISIHKTGENFRLTCDTKGRFACYTQGGQVQLVQSEKDLCGHKRNPASCDPSLPWFHQGERHHSHRFGDRQNYWFIKCDTGILCMVTRGANLGRIGVITNRDTLVLLMWFM</sequence>
<dbReference type="InterPro" id="IPR000876">
    <property type="entry name" value="Ribosomal_eS4"/>
</dbReference>
<dbReference type="GO" id="GO:0022627">
    <property type="term" value="C:cytosolic small ribosomal subunit"/>
    <property type="evidence" value="ECO:0007669"/>
    <property type="project" value="TreeGrafter"/>
</dbReference>